<proteinExistence type="predicted"/>
<evidence type="ECO:0000313" key="2">
    <source>
        <dbReference type="EMBL" id="MDG0866238.1"/>
    </source>
</evidence>
<keyword evidence="1" id="KW-1133">Transmembrane helix</keyword>
<dbReference type="Proteomes" id="UP001321249">
    <property type="component" value="Unassembled WGS sequence"/>
</dbReference>
<dbReference type="AlphaFoldDB" id="A0AAJ5ZD42"/>
<dbReference type="EMBL" id="WMBE01000001">
    <property type="protein sequence ID" value="MDG0866238.1"/>
    <property type="molecule type" value="Genomic_DNA"/>
</dbReference>
<keyword evidence="4" id="KW-1185">Reference proteome</keyword>
<sequence>MGAIIFAAIVVAIVLSVAVVANLAIGRIIHWDIVTVLGSIGFVFLTIGRRFKTV</sequence>
<dbReference type="Proteomes" id="UP001219901">
    <property type="component" value="Chromosome"/>
</dbReference>
<dbReference type="EMBL" id="CP046147">
    <property type="protein sequence ID" value="WFG39043.1"/>
    <property type="molecule type" value="Genomic_DNA"/>
</dbReference>
<organism evidence="3 4">
    <name type="scientific">Candidatus Lucifugimonas marina</name>
    <dbReference type="NCBI Taxonomy" id="3038979"/>
    <lineage>
        <taxon>Bacteria</taxon>
        <taxon>Bacillati</taxon>
        <taxon>Chloroflexota</taxon>
        <taxon>Dehalococcoidia</taxon>
        <taxon>SAR202 cluster</taxon>
        <taxon>Candidatus Lucifugimonadales</taxon>
        <taxon>Candidatus Lucifugimonadaceae</taxon>
        <taxon>Candidatus Lucifugimonas</taxon>
    </lineage>
</organism>
<keyword evidence="1" id="KW-0472">Membrane</keyword>
<name>A0AAJ5ZD42_9CHLR</name>
<reference evidence="4 5" key="1">
    <citation type="submission" date="2019-11" db="EMBL/GenBank/DDBJ databases">
        <authorList>
            <person name="Cho J.-C."/>
        </authorList>
    </citation>
    <scope>NUCLEOTIDE SEQUENCE [LARGE SCALE GENOMIC DNA]</scope>
    <source>
        <strain evidence="3 4">JH1073</strain>
        <strain evidence="2 5">JH702</strain>
    </source>
</reference>
<dbReference type="RefSeq" id="WP_342822333.1">
    <property type="nucleotide sequence ID" value="NZ_CP046146.1"/>
</dbReference>
<reference evidence="4" key="3">
    <citation type="submission" date="2023-06" db="EMBL/GenBank/DDBJ databases">
        <title>Pangenomics reveal diversification of enzyme families and niche specialization in globally abundant SAR202 bacteria.</title>
        <authorList>
            <person name="Saw J.H.W."/>
        </authorList>
    </citation>
    <scope>NUCLEOTIDE SEQUENCE [LARGE SCALE GENOMIC DNA]</scope>
    <source>
        <strain evidence="4">JH1073</strain>
    </source>
</reference>
<feature type="transmembrane region" description="Helical" evidence="1">
    <location>
        <begin position="28"/>
        <end position="48"/>
    </location>
</feature>
<keyword evidence="1" id="KW-0812">Transmembrane</keyword>
<evidence type="ECO:0000256" key="1">
    <source>
        <dbReference type="SAM" id="Phobius"/>
    </source>
</evidence>
<accession>A0AAJ5ZD42</accession>
<evidence type="ECO:0000313" key="3">
    <source>
        <dbReference type="EMBL" id="WFG39043.1"/>
    </source>
</evidence>
<gene>
    <name evidence="2" type="ORF">GKO46_04025</name>
    <name evidence="3" type="ORF">GKO48_05235</name>
</gene>
<protein>
    <submittedName>
        <fullName evidence="3">Uncharacterized protein</fullName>
    </submittedName>
</protein>
<evidence type="ECO:0000313" key="4">
    <source>
        <dbReference type="Proteomes" id="UP001219901"/>
    </source>
</evidence>
<reference evidence="3" key="2">
    <citation type="journal article" date="2023" name="Nat. Commun.">
        <title>Cultivation of marine bacteria of the SAR202 clade.</title>
        <authorList>
            <person name="Lim Y."/>
            <person name="Seo J.H."/>
            <person name="Giovannoni S.J."/>
            <person name="Kang I."/>
            <person name="Cho J.C."/>
        </authorList>
    </citation>
    <scope>NUCLEOTIDE SEQUENCE</scope>
    <source>
        <strain evidence="3">JH1073</strain>
    </source>
</reference>
<evidence type="ECO:0000313" key="5">
    <source>
        <dbReference type="Proteomes" id="UP001321249"/>
    </source>
</evidence>